<dbReference type="EMBL" id="GBEZ01011780">
    <property type="protein sequence ID" value="JAC74034.1"/>
    <property type="molecule type" value="Transcribed_RNA"/>
</dbReference>
<gene>
    <name evidence="1" type="ORF">TSPGSL018_27082</name>
</gene>
<dbReference type="AlphaFoldDB" id="A0A061RTF1"/>
<sequence>MLIFDGFSVKQVSVRRVINFPGGCKKFTIRFDPVTQRYISLSNVLVVNNMLQEHLPIWQAFKLPSMKRRNSLALVSSKDLVTWSVNKVLLHKVQTEYGFQYADFVISSGDILAVLRTAIPAQGQHRDHSMAANRLTFHRITNFRHYLENSVEFGRNTRPRLFLIF</sequence>
<protein>
    <submittedName>
        <fullName evidence="1">Glycosyl hydrolase</fullName>
    </submittedName>
</protein>
<keyword evidence="1" id="KW-0378">Hydrolase</keyword>
<name>A0A061RTF1_9CHLO</name>
<accession>A0A061RTF1</accession>
<proteinExistence type="predicted"/>
<reference evidence="1" key="1">
    <citation type="submission" date="2014-05" db="EMBL/GenBank/DDBJ databases">
        <title>The transcriptome of the halophilic microalga Tetraselmis sp. GSL018 isolated from the Great Salt Lake, Utah.</title>
        <authorList>
            <person name="Jinkerson R.E."/>
            <person name="D'Adamo S."/>
            <person name="Posewitz M.C."/>
        </authorList>
    </citation>
    <scope>NUCLEOTIDE SEQUENCE</scope>
    <source>
        <strain evidence="1">GSL018</strain>
    </source>
</reference>
<evidence type="ECO:0000313" key="1">
    <source>
        <dbReference type="EMBL" id="JAC74034.1"/>
    </source>
</evidence>
<organism evidence="1">
    <name type="scientific">Tetraselmis sp. GSL018</name>
    <dbReference type="NCBI Taxonomy" id="582737"/>
    <lineage>
        <taxon>Eukaryota</taxon>
        <taxon>Viridiplantae</taxon>
        <taxon>Chlorophyta</taxon>
        <taxon>core chlorophytes</taxon>
        <taxon>Chlorodendrophyceae</taxon>
        <taxon>Chlorodendrales</taxon>
        <taxon>Chlorodendraceae</taxon>
        <taxon>Tetraselmis</taxon>
    </lineage>
</organism>
<dbReference type="GO" id="GO:0016787">
    <property type="term" value="F:hydrolase activity"/>
    <property type="evidence" value="ECO:0007669"/>
    <property type="project" value="UniProtKB-KW"/>
</dbReference>